<proteinExistence type="predicted"/>
<evidence type="ECO:0000313" key="2">
    <source>
        <dbReference type="Proteomes" id="UP000278587"/>
    </source>
</evidence>
<evidence type="ECO:0000313" key="1">
    <source>
        <dbReference type="EMBL" id="RMM11926.1"/>
    </source>
</evidence>
<sequence length="61" mass="7074">MVSETKKRKWASRAKAKAKKIHLQRARYTSFVPDTDCSFGVCNDLQSKWPRPAIIAFFDQD</sequence>
<dbReference type="AlphaFoldDB" id="A0A3M6GUH3"/>
<gene>
    <name evidence="1" type="ORF">ALQ84_200235</name>
</gene>
<dbReference type="Proteomes" id="UP000278587">
    <property type="component" value="Unassembled WGS sequence"/>
</dbReference>
<dbReference type="EMBL" id="RBOC01000056">
    <property type="protein sequence ID" value="RMM11926.1"/>
    <property type="molecule type" value="Genomic_DNA"/>
</dbReference>
<name>A0A3M6GUH3_9PSED</name>
<comment type="caution">
    <text evidence="1">The sequence shown here is derived from an EMBL/GenBank/DDBJ whole genome shotgun (WGS) entry which is preliminary data.</text>
</comment>
<protein>
    <submittedName>
        <fullName evidence="1">Uncharacterized protein</fullName>
    </submittedName>
</protein>
<accession>A0A3M6GUH3</accession>
<organism evidence="1 2">
    <name type="scientific">Pseudomonas caricapapayae</name>
    <dbReference type="NCBI Taxonomy" id="46678"/>
    <lineage>
        <taxon>Bacteria</taxon>
        <taxon>Pseudomonadati</taxon>
        <taxon>Pseudomonadota</taxon>
        <taxon>Gammaproteobacteria</taxon>
        <taxon>Pseudomonadales</taxon>
        <taxon>Pseudomonadaceae</taxon>
        <taxon>Pseudomonas</taxon>
    </lineage>
</organism>
<reference evidence="1 2" key="1">
    <citation type="submission" date="2018-08" db="EMBL/GenBank/DDBJ databases">
        <title>Recombination of ecologically and evolutionarily significant loci maintains genetic cohesion in the Pseudomonas syringae species complex.</title>
        <authorList>
            <person name="Dillon M."/>
            <person name="Thakur S."/>
            <person name="Almeida R.N.D."/>
            <person name="Weir B.S."/>
            <person name="Guttman D.S."/>
        </authorList>
    </citation>
    <scope>NUCLEOTIDE SEQUENCE [LARGE SCALE GENOMIC DNA]</scope>
    <source>
        <strain evidence="1 2">ICMP 4086</strain>
    </source>
</reference>